<dbReference type="STRING" id="1526571.AT746_13310"/>
<dbReference type="InterPro" id="IPR042099">
    <property type="entry name" value="ANL_N_sf"/>
</dbReference>
<organism evidence="3 4">
    <name type="scientific">Lacimicrobium alkaliphilum</name>
    <dbReference type="NCBI Taxonomy" id="1526571"/>
    <lineage>
        <taxon>Bacteria</taxon>
        <taxon>Pseudomonadati</taxon>
        <taxon>Pseudomonadota</taxon>
        <taxon>Gammaproteobacteria</taxon>
        <taxon>Alteromonadales</taxon>
        <taxon>Alteromonadaceae</taxon>
        <taxon>Lacimicrobium</taxon>
    </lineage>
</organism>
<dbReference type="InterPro" id="IPR017529">
    <property type="entry name" value="AcylCoA_ligase_PEP_1"/>
</dbReference>
<dbReference type="InterPro" id="IPR045851">
    <property type="entry name" value="AMP-bd_C_sf"/>
</dbReference>
<dbReference type="Gene3D" id="3.30.300.30">
    <property type="match status" value="1"/>
</dbReference>
<dbReference type="OrthoDB" id="9803968at2"/>
<feature type="domain" description="AMP-binding enzyme C-terminal" evidence="2">
    <location>
        <begin position="435"/>
        <end position="508"/>
    </location>
</feature>
<dbReference type="InterPro" id="IPR020845">
    <property type="entry name" value="AMP-binding_CS"/>
</dbReference>
<sequence>MVTFFHQLISANAIRIPEKCALRFKQQDFSYLDLNHEINGFAAGLTALGVKRHDRVGVFLPKTPQNVISLFGASAAGGVFVPINPVLKSPQVQHILNDCDVKVLVTSSDRLKALADVIDYCPALEQIILTDKLPGSWQGKVKLQLFAALPDGADPKPPVTDQDMAAILYTSGSTGKPKGVVLSHRNLICGAHSVSAYLENNSDDVILALLPLSFDYGLNQLTTAFFVGATAVLMDFLLPNDVVKAVDRYSVTGLAAVPPLWQQLLKANWSEETGKKLRYFTNSGGAMPGVTLEKLRQTFVNASPYLMYGLTEAFRSTYLPPELVDKKPGSMGKAIPNAEVMVVRADGTECDADEPGELVHRGPHVSMGYWNATEKTAERFKPVPKQVNGLVLTEMAVFSGDTVRKDSEGFLYFVGRKDEMIKTSGYRVSPSEIEEACYQAADEVAEVIATGVSDTELGQAIVVYAALKQPGCLDETALLAKCKKDLPNFMHPKYLEIRDGLPRNPNGKVDRALLAKQAKEKYAHE</sequence>
<dbReference type="InterPro" id="IPR050237">
    <property type="entry name" value="ATP-dep_AMP-bd_enzyme"/>
</dbReference>
<accession>A0A0U2ZJF1</accession>
<name>A0A0U2ZJF1_9ALTE</name>
<evidence type="ECO:0000313" key="4">
    <source>
        <dbReference type="Proteomes" id="UP000068447"/>
    </source>
</evidence>
<dbReference type="Pfam" id="PF13193">
    <property type="entry name" value="AMP-binding_C"/>
    <property type="match status" value="1"/>
</dbReference>
<dbReference type="PROSITE" id="PS00455">
    <property type="entry name" value="AMP_BINDING"/>
    <property type="match status" value="1"/>
</dbReference>
<dbReference type="RefSeq" id="WP_062481088.1">
    <property type="nucleotide sequence ID" value="NZ_CP013650.1"/>
</dbReference>
<evidence type="ECO:0000313" key="3">
    <source>
        <dbReference type="EMBL" id="ALS99143.1"/>
    </source>
</evidence>
<keyword evidence="3" id="KW-0436">Ligase</keyword>
<dbReference type="Pfam" id="PF00501">
    <property type="entry name" value="AMP-binding"/>
    <property type="match status" value="1"/>
</dbReference>
<feature type="domain" description="AMP-dependent synthetase/ligase" evidence="1">
    <location>
        <begin position="13"/>
        <end position="370"/>
    </location>
</feature>
<dbReference type="PANTHER" id="PTHR43767">
    <property type="entry name" value="LONG-CHAIN-FATTY-ACID--COA LIGASE"/>
    <property type="match status" value="1"/>
</dbReference>
<dbReference type="AlphaFoldDB" id="A0A0U2ZJF1"/>
<dbReference type="PANTHER" id="PTHR43767:SF10">
    <property type="entry name" value="SURFACTIN SYNTHASE SUBUNIT 1"/>
    <property type="match status" value="1"/>
</dbReference>
<dbReference type="InterPro" id="IPR000873">
    <property type="entry name" value="AMP-dep_synth/lig_dom"/>
</dbReference>
<protein>
    <submittedName>
        <fullName evidence="3">Acyl--CoA ligase</fullName>
    </submittedName>
</protein>
<gene>
    <name evidence="3" type="ORF">AT746_13310</name>
</gene>
<dbReference type="SUPFAM" id="SSF56801">
    <property type="entry name" value="Acetyl-CoA synthetase-like"/>
    <property type="match status" value="1"/>
</dbReference>
<dbReference type="InterPro" id="IPR025110">
    <property type="entry name" value="AMP-bd_C"/>
</dbReference>
<keyword evidence="4" id="KW-1185">Reference proteome</keyword>
<proteinExistence type="predicted"/>
<dbReference type="Proteomes" id="UP000068447">
    <property type="component" value="Chromosome"/>
</dbReference>
<reference evidence="3 4" key="1">
    <citation type="submission" date="2015-12" db="EMBL/GenBank/DDBJ databases">
        <title>Complete genome of Lacimicrobium alkaliphilum KCTC 32984.</title>
        <authorList>
            <person name="Kim S.-G."/>
            <person name="Lee Y.-J."/>
        </authorList>
    </citation>
    <scope>NUCLEOTIDE SEQUENCE [LARGE SCALE GENOMIC DNA]</scope>
    <source>
        <strain evidence="3 4">YelD216</strain>
    </source>
</reference>
<dbReference type="NCBIfam" id="TIGR03098">
    <property type="entry name" value="ligase_PEP_1"/>
    <property type="match status" value="1"/>
</dbReference>
<dbReference type="KEGG" id="lal:AT746_13310"/>
<evidence type="ECO:0000259" key="2">
    <source>
        <dbReference type="Pfam" id="PF13193"/>
    </source>
</evidence>
<dbReference type="EMBL" id="CP013650">
    <property type="protein sequence ID" value="ALS99143.1"/>
    <property type="molecule type" value="Genomic_DNA"/>
</dbReference>
<dbReference type="Gene3D" id="3.40.50.12780">
    <property type="entry name" value="N-terminal domain of ligase-like"/>
    <property type="match status" value="1"/>
</dbReference>
<evidence type="ECO:0000259" key="1">
    <source>
        <dbReference type="Pfam" id="PF00501"/>
    </source>
</evidence>
<dbReference type="GO" id="GO:0016877">
    <property type="term" value="F:ligase activity, forming carbon-sulfur bonds"/>
    <property type="evidence" value="ECO:0007669"/>
    <property type="project" value="UniProtKB-ARBA"/>
</dbReference>